<reference evidence="2" key="1">
    <citation type="submission" date="2013-09" db="EMBL/GenBank/DDBJ databases">
        <title>Corchorus olitorius genome sequencing.</title>
        <authorList>
            <person name="Alam M."/>
            <person name="Haque M.S."/>
            <person name="Islam M.S."/>
            <person name="Emdad E.M."/>
            <person name="Islam M.M."/>
            <person name="Ahmed B."/>
            <person name="Halim A."/>
            <person name="Hossen Q.M.M."/>
            <person name="Hossain M.Z."/>
            <person name="Ahmed R."/>
            <person name="Khan M.M."/>
            <person name="Islam R."/>
            <person name="Rashid M.M."/>
            <person name="Khan S.A."/>
            <person name="Rahman M.S."/>
            <person name="Alam M."/>
            <person name="Yahiya A.S."/>
            <person name="Khan M.S."/>
            <person name="Azam M.S."/>
            <person name="Haque T."/>
            <person name="Lashkar M.Z.H."/>
            <person name="Akhand A.I."/>
            <person name="Morshed G."/>
            <person name="Roy S."/>
            <person name="Uddin K.S."/>
            <person name="Rabeya T."/>
            <person name="Hossain A.S."/>
            <person name="Chowdhury A."/>
            <person name="Snigdha A.R."/>
            <person name="Mortoza M.S."/>
            <person name="Matin S.A."/>
            <person name="Hoque S.M.E."/>
            <person name="Islam M.K."/>
            <person name="Roy D.K."/>
            <person name="Haider R."/>
            <person name="Moosa M.M."/>
            <person name="Elias S.M."/>
            <person name="Hasan A.M."/>
            <person name="Jahan S."/>
            <person name="Shafiuddin M."/>
            <person name="Mahmood N."/>
            <person name="Shommy N.S."/>
        </authorList>
    </citation>
    <scope>NUCLEOTIDE SEQUENCE [LARGE SCALE GENOMIC DNA]</scope>
    <source>
        <strain evidence="2">cv. O-4</strain>
    </source>
</reference>
<comment type="caution">
    <text evidence="1">The sequence shown here is derived from an EMBL/GenBank/DDBJ whole genome shotgun (WGS) entry which is preliminary data.</text>
</comment>
<sequence>MANDEDSEQLSKKWCPILQNLYSREGWKQGKIWDKIQL</sequence>
<dbReference type="OrthoDB" id="10355440at2759"/>
<evidence type="ECO:0000313" key="1">
    <source>
        <dbReference type="EMBL" id="OMP08638.1"/>
    </source>
</evidence>
<dbReference type="AlphaFoldDB" id="A0A1R3KNQ8"/>
<dbReference type="EMBL" id="AWUE01012658">
    <property type="protein sequence ID" value="OMP08638.1"/>
    <property type="molecule type" value="Genomic_DNA"/>
</dbReference>
<dbReference type="Proteomes" id="UP000187203">
    <property type="component" value="Unassembled WGS sequence"/>
</dbReference>
<accession>A0A1R3KNQ8</accession>
<organism evidence="1 2">
    <name type="scientific">Corchorus olitorius</name>
    <dbReference type="NCBI Taxonomy" id="93759"/>
    <lineage>
        <taxon>Eukaryota</taxon>
        <taxon>Viridiplantae</taxon>
        <taxon>Streptophyta</taxon>
        <taxon>Embryophyta</taxon>
        <taxon>Tracheophyta</taxon>
        <taxon>Spermatophyta</taxon>
        <taxon>Magnoliopsida</taxon>
        <taxon>eudicotyledons</taxon>
        <taxon>Gunneridae</taxon>
        <taxon>Pentapetalae</taxon>
        <taxon>rosids</taxon>
        <taxon>malvids</taxon>
        <taxon>Malvales</taxon>
        <taxon>Malvaceae</taxon>
        <taxon>Grewioideae</taxon>
        <taxon>Apeibeae</taxon>
        <taxon>Corchorus</taxon>
    </lineage>
</organism>
<name>A0A1R3KNQ8_9ROSI</name>
<evidence type="ECO:0000313" key="2">
    <source>
        <dbReference type="Proteomes" id="UP000187203"/>
    </source>
</evidence>
<protein>
    <submittedName>
        <fullName evidence="1">Uncharacterized protein</fullName>
    </submittedName>
</protein>
<keyword evidence="2" id="KW-1185">Reference proteome</keyword>
<gene>
    <name evidence="1" type="ORF">COLO4_06255</name>
</gene>
<proteinExistence type="predicted"/>